<dbReference type="Proteomes" id="UP001369815">
    <property type="component" value="Unassembled WGS sequence"/>
</dbReference>
<organism evidence="3 4">
    <name type="scientific">Daldinia eschscholtzii</name>
    <dbReference type="NCBI Taxonomy" id="292717"/>
    <lineage>
        <taxon>Eukaryota</taxon>
        <taxon>Fungi</taxon>
        <taxon>Dikarya</taxon>
        <taxon>Ascomycota</taxon>
        <taxon>Pezizomycotina</taxon>
        <taxon>Sordariomycetes</taxon>
        <taxon>Xylariomycetidae</taxon>
        <taxon>Xylariales</taxon>
        <taxon>Hypoxylaceae</taxon>
        <taxon>Daldinia</taxon>
    </lineage>
</organism>
<protein>
    <submittedName>
        <fullName evidence="3">Uncharacterized protein</fullName>
    </submittedName>
</protein>
<evidence type="ECO:0000256" key="1">
    <source>
        <dbReference type="SAM" id="MobiDB-lite"/>
    </source>
</evidence>
<dbReference type="AlphaFoldDB" id="A0AAX6MCQ3"/>
<feature type="transmembrane region" description="Helical" evidence="2">
    <location>
        <begin position="135"/>
        <end position="162"/>
    </location>
</feature>
<keyword evidence="2" id="KW-1133">Transmembrane helix</keyword>
<feature type="compositionally biased region" description="Polar residues" evidence="1">
    <location>
        <begin position="264"/>
        <end position="286"/>
    </location>
</feature>
<keyword evidence="4" id="KW-1185">Reference proteome</keyword>
<proteinExistence type="predicted"/>
<name>A0AAX6MCQ3_9PEZI</name>
<sequence length="317" mass="33453">MSTTRSDLGLSCPAKGKFYVCENASTRFVGCCTVDPCADGSGRCPQNDLAVASFSSDHYESIPAQSCAPPNNASTWYTCKSSQPFLGCCSINPCANEGCPTENLLPAILSDDASNAEVFLASVSSTPSSDSGSGYSLPLGAILGIALGGAAVVAILLAIIAYRCGWLARNKKKHGKGDEVINHYGAQGRESIPTVYFHSLITNSLAAQSPGMSQWHDGNHSGAPSPGYPSPGYSAYSPNQHHQHPYAPHSPQSTESWHGDNRHISQISGVSGWTSVADQKHQSYSPLLNPPPMELEGRDTERPVAELPSSPAANYGR</sequence>
<accession>A0AAX6MCQ3</accession>
<gene>
    <name evidence="3" type="ORF">Daesc_008569</name>
</gene>
<reference evidence="3 4" key="1">
    <citation type="journal article" date="2024" name="Front Chem Biol">
        <title>Unveiling the potential of Daldinia eschscholtzii MFLUCC 19-0629 through bioactivity and bioinformatics studies for enhanced sustainable agriculture production.</title>
        <authorList>
            <person name="Brooks S."/>
            <person name="Weaver J.A."/>
            <person name="Klomchit A."/>
            <person name="Alharthi S.A."/>
            <person name="Onlamun T."/>
            <person name="Nurani R."/>
            <person name="Vong T.K."/>
            <person name="Alberti F."/>
            <person name="Greco C."/>
        </authorList>
    </citation>
    <scope>NUCLEOTIDE SEQUENCE [LARGE SCALE GENOMIC DNA]</scope>
    <source>
        <strain evidence="3">MFLUCC 19-0629</strain>
    </source>
</reference>
<keyword evidence="2" id="KW-0472">Membrane</keyword>
<evidence type="ECO:0000313" key="3">
    <source>
        <dbReference type="EMBL" id="KAK6950243.1"/>
    </source>
</evidence>
<keyword evidence="2" id="KW-0812">Transmembrane</keyword>
<evidence type="ECO:0000256" key="2">
    <source>
        <dbReference type="SAM" id="Phobius"/>
    </source>
</evidence>
<feature type="region of interest" description="Disordered" evidence="1">
    <location>
        <begin position="209"/>
        <end position="317"/>
    </location>
</feature>
<feature type="compositionally biased region" description="Basic and acidic residues" evidence="1">
    <location>
        <begin position="295"/>
        <end position="304"/>
    </location>
</feature>
<evidence type="ECO:0000313" key="4">
    <source>
        <dbReference type="Proteomes" id="UP001369815"/>
    </source>
</evidence>
<comment type="caution">
    <text evidence="3">The sequence shown here is derived from an EMBL/GenBank/DDBJ whole genome shotgun (WGS) entry which is preliminary data.</text>
</comment>
<feature type="compositionally biased region" description="Low complexity" evidence="1">
    <location>
        <begin position="221"/>
        <end position="238"/>
    </location>
</feature>
<dbReference type="EMBL" id="JBANMG010000008">
    <property type="protein sequence ID" value="KAK6950243.1"/>
    <property type="molecule type" value="Genomic_DNA"/>
</dbReference>